<feature type="transmembrane region" description="Helical" evidence="9">
    <location>
        <begin position="140"/>
        <end position="157"/>
    </location>
</feature>
<evidence type="ECO:0000256" key="1">
    <source>
        <dbReference type="ARBA" id="ARBA00004651"/>
    </source>
</evidence>
<evidence type="ECO:0000256" key="8">
    <source>
        <dbReference type="ARBA" id="ARBA00037998"/>
    </source>
</evidence>
<name>A0ABW6IPY3_STRWE</name>
<keyword evidence="6 9" id="KW-1133">Transmembrane helix</keyword>
<feature type="transmembrane region" description="Helical" evidence="9">
    <location>
        <begin position="59"/>
        <end position="81"/>
    </location>
</feature>
<evidence type="ECO:0000256" key="7">
    <source>
        <dbReference type="ARBA" id="ARBA00023136"/>
    </source>
</evidence>
<comment type="caution">
    <text evidence="10">The sequence shown here is derived from an EMBL/GenBank/DDBJ whole genome shotgun (WGS) entry which is preliminary data.</text>
</comment>
<dbReference type="PANTHER" id="PTHR11795">
    <property type="entry name" value="BRANCHED-CHAIN AMINO ACID TRANSPORT SYSTEM PERMEASE PROTEIN LIVH"/>
    <property type="match status" value="1"/>
</dbReference>
<evidence type="ECO:0000256" key="9">
    <source>
        <dbReference type="SAM" id="Phobius"/>
    </source>
</evidence>
<organism evidence="10 11">
    <name type="scientific">Streptomyces wedmorensis</name>
    <dbReference type="NCBI Taxonomy" id="43759"/>
    <lineage>
        <taxon>Bacteria</taxon>
        <taxon>Bacillati</taxon>
        <taxon>Actinomycetota</taxon>
        <taxon>Actinomycetes</taxon>
        <taxon>Kitasatosporales</taxon>
        <taxon>Streptomycetaceae</taxon>
        <taxon>Streptomyces</taxon>
    </lineage>
</organism>
<evidence type="ECO:0000313" key="11">
    <source>
        <dbReference type="Proteomes" id="UP001600424"/>
    </source>
</evidence>
<protein>
    <submittedName>
        <fullName evidence="10">Branched-chain amino acid ABC transporter permease</fullName>
    </submittedName>
</protein>
<keyword evidence="3" id="KW-1003">Cell membrane</keyword>
<feature type="transmembrane region" description="Helical" evidence="9">
    <location>
        <begin position="188"/>
        <end position="208"/>
    </location>
</feature>
<keyword evidence="5" id="KW-0029">Amino-acid transport</keyword>
<evidence type="ECO:0000256" key="3">
    <source>
        <dbReference type="ARBA" id="ARBA00022475"/>
    </source>
</evidence>
<keyword evidence="11" id="KW-1185">Reference proteome</keyword>
<dbReference type="InterPro" id="IPR001851">
    <property type="entry name" value="ABC_transp_permease"/>
</dbReference>
<keyword evidence="4 9" id="KW-0812">Transmembrane</keyword>
<reference evidence="10 11" key="1">
    <citation type="submission" date="2024-09" db="EMBL/GenBank/DDBJ databases">
        <title>The Natural Products Discovery Center: Release of the First 8490 Sequenced Strains for Exploring Actinobacteria Biosynthetic Diversity.</title>
        <authorList>
            <person name="Kalkreuter E."/>
            <person name="Kautsar S.A."/>
            <person name="Yang D."/>
            <person name="Bader C.D."/>
            <person name="Teijaro C.N."/>
            <person name="Fluegel L."/>
            <person name="Davis C.M."/>
            <person name="Simpson J.R."/>
            <person name="Lauterbach L."/>
            <person name="Steele A.D."/>
            <person name="Gui C."/>
            <person name="Meng S."/>
            <person name="Li G."/>
            <person name="Viehrig K."/>
            <person name="Ye F."/>
            <person name="Su P."/>
            <person name="Kiefer A.F."/>
            <person name="Nichols A."/>
            <person name="Cepeda A.J."/>
            <person name="Yan W."/>
            <person name="Fan B."/>
            <person name="Jiang Y."/>
            <person name="Adhikari A."/>
            <person name="Zheng C.-J."/>
            <person name="Schuster L."/>
            <person name="Cowan T.M."/>
            <person name="Smanski M.J."/>
            <person name="Chevrette M.G."/>
            <person name="De Carvalho L.P.S."/>
            <person name="Shen B."/>
        </authorList>
    </citation>
    <scope>NUCLEOTIDE SEQUENCE [LARGE SCALE GENOMIC DNA]</scope>
    <source>
        <strain evidence="10 11">NPDC056472</strain>
    </source>
</reference>
<sequence>MSTLIQTLFNGMALGSIYALVALGFCLVFKASGAVNFAHGSLLLLGGYLVAVLHEPLGFAGALAIAAVGTAAAAAFEALVLRRVAKADGPAVPTILTIGVDILLLTELARRIGGDVLGTGDPWGASVVTVGGITVAQARVYSLVVALVLVGVFLLAFHRTGWGLAMRARSSDAEAAALMGVRGDRLQMSAWMLAGVLAAVAAVFLAAFPGTGIDRTTGQIALAAFPAAVLGGLGSVSGALLGSVVVGMAEALATGYQQQLSGLGSGLAEVVPYAVMVLVLIARPQGLLGAKESTRV</sequence>
<comment type="similarity">
    <text evidence="8">Belongs to the binding-protein-dependent transport system permease family. LivHM subfamily.</text>
</comment>
<dbReference type="InterPro" id="IPR052157">
    <property type="entry name" value="BCAA_transport_permease"/>
</dbReference>
<keyword evidence="7 9" id="KW-0472">Membrane</keyword>
<evidence type="ECO:0000313" key="10">
    <source>
        <dbReference type="EMBL" id="MFE5978960.1"/>
    </source>
</evidence>
<dbReference type="PANTHER" id="PTHR11795:SF450">
    <property type="entry name" value="ABC TRANSPORTER PERMEASE PROTEIN"/>
    <property type="match status" value="1"/>
</dbReference>
<evidence type="ECO:0000256" key="5">
    <source>
        <dbReference type="ARBA" id="ARBA00022970"/>
    </source>
</evidence>
<evidence type="ECO:0000256" key="2">
    <source>
        <dbReference type="ARBA" id="ARBA00022448"/>
    </source>
</evidence>
<dbReference type="CDD" id="cd06582">
    <property type="entry name" value="TM_PBP1_LivH_like"/>
    <property type="match status" value="1"/>
</dbReference>
<feature type="transmembrane region" description="Helical" evidence="9">
    <location>
        <begin position="260"/>
        <end position="282"/>
    </location>
</feature>
<dbReference type="Proteomes" id="UP001600424">
    <property type="component" value="Unassembled WGS sequence"/>
</dbReference>
<keyword evidence="2" id="KW-0813">Transport</keyword>
<gene>
    <name evidence="10" type="ORF">ACFQ63_04540</name>
</gene>
<evidence type="ECO:0000256" key="6">
    <source>
        <dbReference type="ARBA" id="ARBA00022989"/>
    </source>
</evidence>
<evidence type="ECO:0000256" key="4">
    <source>
        <dbReference type="ARBA" id="ARBA00022692"/>
    </source>
</evidence>
<feature type="transmembrane region" description="Helical" evidence="9">
    <location>
        <begin position="12"/>
        <end position="29"/>
    </location>
</feature>
<feature type="transmembrane region" description="Helical" evidence="9">
    <location>
        <begin position="220"/>
        <end position="248"/>
    </location>
</feature>
<dbReference type="EMBL" id="JBHTRV010000003">
    <property type="protein sequence ID" value="MFE5978960.1"/>
    <property type="molecule type" value="Genomic_DNA"/>
</dbReference>
<accession>A0ABW6IPY3</accession>
<feature type="transmembrane region" description="Helical" evidence="9">
    <location>
        <begin position="36"/>
        <end position="53"/>
    </location>
</feature>
<proteinExistence type="inferred from homology"/>
<dbReference type="Pfam" id="PF02653">
    <property type="entry name" value="BPD_transp_2"/>
    <property type="match status" value="1"/>
</dbReference>
<dbReference type="RefSeq" id="WP_386256398.1">
    <property type="nucleotide sequence ID" value="NZ_JBHTRV010000003.1"/>
</dbReference>
<comment type="subcellular location">
    <subcellularLocation>
        <location evidence="1">Cell membrane</location>
        <topology evidence="1">Multi-pass membrane protein</topology>
    </subcellularLocation>
</comment>